<comment type="caution">
    <text evidence="2">The sequence shown here is derived from an EMBL/GenBank/DDBJ whole genome shotgun (WGS) entry which is preliminary data.</text>
</comment>
<protein>
    <submittedName>
        <fullName evidence="2">Uncharacterized protein</fullName>
    </submittedName>
</protein>
<keyword evidence="1" id="KW-0732">Signal</keyword>
<feature type="signal peptide" evidence="1">
    <location>
        <begin position="1"/>
        <end position="19"/>
    </location>
</feature>
<evidence type="ECO:0000313" key="3">
    <source>
        <dbReference type="Proteomes" id="UP001169719"/>
    </source>
</evidence>
<evidence type="ECO:0000256" key="1">
    <source>
        <dbReference type="SAM" id="SignalP"/>
    </source>
</evidence>
<dbReference type="EMBL" id="JAUEOZ010000001">
    <property type="protein sequence ID" value="MDN2481757.1"/>
    <property type="molecule type" value="Genomic_DNA"/>
</dbReference>
<accession>A0ABT7Y182</accession>
<feature type="chain" id="PRO_5047335041" evidence="1">
    <location>
        <begin position="20"/>
        <end position="49"/>
    </location>
</feature>
<dbReference type="RefSeq" id="WP_264875009.1">
    <property type="nucleotide sequence ID" value="NZ_BLAT01000001.1"/>
</dbReference>
<organism evidence="2 3">
    <name type="scientific">Vibrio agarivorans</name>
    <dbReference type="NCBI Taxonomy" id="153622"/>
    <lineage>
        <taxon>Bacteria</taxon>
        <taxon>Pseudomonadati</taxon>
        <taxon>Pseudomonadota</taxon>
        <taxon>Gammaproteobacteria</taxon>
        <taxon>Vibrionales</taxon>
        <taxon>Vibrionaceae</taxon>
        <taxon>Vibrio</taxon>
    </lineage>
</organism>
<dbReference type="Proteomes" id="UP001169719">
    <property type="component" value="Unassembled WGS sequence"/>
</dbReference>
<name>A0ABT7Y182_9VIBR</name>
<evidence type="ECO:0000313" key="2">
    <source>
        <dbReference type="EMBL" id="MDN2481757.1"/>
    </source>
</evidence>
<gene>
    <name evidence="2" type="ORF">QWJ08_10155</name>
</gene>
<sequence length="49" mass="5307">MKVLLTAIVALLFSASITAGGYHKECKMGAENNGVPYSVCMQDSMNKKR</sequence>
<proteinExistence type="predicted"/>
<keyword evidence="3" id="KW-1185">Reference proteome</keyword>
<reference evidence="2" key="1">
    <citation type="submission" date="2024-05" db="EMBL/GenBank/DDBJ databases">
        <title>Genome Sequences of Four Agar- Degrading Marine Bacteria.</title>
        <authorList>
            <person name="Phillips E.K."/>
            <person name="Shaffer J.C."/>
            <person name="Henson M.W."/>
            <person name="Temperton B."/>
            <person name="Thrash C.J."/>
            <person name="Martin M.O."/>
        </authorList>
    </citation>
    <scope>NUCLEOTIDE SEQUENCE</scope>
    <source>
        <strain evidence="2">EKP203</strain>
    </source>
</reference>